<accession>A0A8J7YQM0</accession>
<keyword evidence="1" id="KW-0812">Transmembrane</keyword>
<evidence type="ECO:0000313" key="3">
    <source>
        <dbReference type="Proteomes" id="UP000716004"/>
    </source>
</evidence>
<reference evidence="2" key="1">
    <citation type="submission" date="2021-04" db="EMBL/GenBank/DDBJ databases">
        <title>Genomic insights into ecological role and evolution of a novel Thermoplasmata order Candidatus Sysuiplasmatales.</title>
        <authorList>
            <person name="Yuan Y."/>
        </authorList>
    </citation>
    <scope>NUCLEOTIDE SEQUENCE</scope>
    <source>
        <strain evidence="2">YP2-bin.285</strain>
    </source>
</reference>
<feature type="transmembrane region" description="Helical" evidence="1">
    <location>
        <begin position="235"/>
        <end position="255"/>
    </location>
</feature>
<dbReference type="Proteomes" id="UP000716004">
    <property type="component" value="Unassembled WGS sequence"/>
</dbReference>
<dbReference type="AlphaFoldDB" id="A0A8J7YQM0"/>
<evidence type="ECO:0000313" key="2">
    <source>
        <dbReference type="EMBL" id="MBX8632031.1"/>
    </source>
</evidence>
<feature type="transmembrane region" description="Helical" evidence="1">
    <location>
        <begin position="267"/>
        <end position="285"/>
    </location>
</feature>
<sequence>MPGILSSTRSSGSAQFKHNQVRPALKFRNADERVWHVKRRISSYLGAIWIADALLQIQPVMFTEDLVSSVIQTNKALLPSVLTPYFESAARYISQDPQAWNVIFAILQFLIGSLLLSSSHLPVKLCLCISIPWSLAVWFEGEGLGGIFAGGLSVLSGFPGAALLYVVVSVMLLLPDHFWLSTDRFSPVRDAPSVFWFPAAIQQSLPSFWAPVADSAQIINNASYPPPMAYAVSDVALVFAHFGWIANAFLVAAMLSISFGTYGEHSVIYAYYPLFALTLFIWIFVEGIGGIFTGIATDLNTGPLILLLSLPSFSHARNRRRTLLSGCITSHAG</sequence>
<protein>
    <submittedName>
        <fullName evidence="2">Uncharacterized protein</fullName>
    </submittedName>
</protein>
<feature type="transmembrane region" description="Helical" evidence="1">
    <location>
        <begin position="146"/>
        <end position="174"/>
    </location>
</feature>
<organism evidence="2 3">
    <name type="scientific">Candidatus Sysuiplasma superficiale</name>
    <dbReference type="NCBI Taxonomy" id="2823368"/>
    <lineage>
        <taxon>Archaea</taxon>
        <taxon>Methanobacteriati</taxon>
        <taxon>Thermoplasmatota</taxon>
        <taxon>Thermoplasmata</taxon>
        <taxon>Candidatus Sysuiplasmatales</taxon>
        <taxon>Candidatus Sysuiplasmataceae</taxon>
        <taxon>Candidatus Sysuiplasma</taxon>
    </lineage>
</organism>
<name>A0A8J7YQM0_9ARCH</name>
<evidence type="ECO:0000256" key="1">
    <source>
        <dbReference type="SAM" id="Phobius"/>
    </source>
</evidence>
<feature type="transmembrane region" description="Helical" evidence="1">
    <location>
        <begin position="291"/>
        <end position="313"/>
    </location>
</feature>
<comment type="caution">
    <text evidence="2">The sequence shown here is derived from an EMBL/GenBank/DDBJ whole genome shotgun (WGS) entry which is preliminary data.</text>
</comment>
<proteinExistence type="predicted"/>
<gene>
    <name evidence="2" type="ORF">J9259_05890</name>
</gene>
<dbReference type="EMBL" id="JAGVSJ010000013">
    <property type="protein sequence ID" value="MBX8632031.1"/>
    <property type="molecule type" value="Genomic_DNA"/>
</dbReference>
<feature type="transmembrane region" description="Helical" evidence="1">
    <location>
        <begin position="99"/>
        <end position="116"/>
    </location>
</feature>
<keyword evidence="1" id="KW-1133">Transmembrane helix</keyword>
<keyword evidence="1" id="KW-0472">Membrane</keyword>